<organism evidence="2 3">
    <name type="scientific">Oryza meyeriana var. granulata</name>
    <dbReference type="NCBI Taxonomy" id="110450"/>
    <lineage>
        <taxon>Eukaryota</taxon>
        <taxon>Viridiplantae</taxon>
        <taxon>Streptophyta</taxon>
        <taxon>Embryophyta</taxon>
        <taxon>Tracheophyta</taxon>
        <taxon>Spermatophyta</taxon>
        <taxon>Magnoliopsida</taxon>
        <taxon>Liliopsida</taxon>
        <taxon>Poales</taxon>
        <taxon>Poaceae</taxon>
        <taxon>BOP clade</taxon>
        <taxon>Oryzoideae</taxon>
        <taxon>Oryzeae</taxon>
        <taxon>Oryzinae</taxon>
        <taxon>Oryza</taxon>
        <taxon>Oryza meyeriana</taxon>
    </lineage>
</organism>
<name>A0A6G1F2E8_9ORYZ</name>
<dbReference type="PANTHER" id="PTHR33670:SF15">
    <property type="entry name" value="OS02G0797600 PROTEIN"/>
    <property type="match status" value="1"/>
</dbReference>
<feature type="compositionally biased region" description="Basic and acidic residues" evidence="1">
    <location>
        <begin position="92"/>
        <end position="111"/>
    </location>
</feature>
<sequence>MATGAVLRSYDVLDNRMHLEAFSVSPAAKPRRRRHAKPAGAASPPPKMAAVSSPVVKTTARVASPPPKAAPQGRRSTPARPAPRKQASPTKELPKQRLVMEEIRILKRGEEPPVTAPAPAPVPSPSTAVAQAAPVDLPVPRVPAVAQAAPIDRKVPRTTRSKQQQPAVVPTKIIKSVADAAGYAGPAFSSASPEPSSLPFPAFIRRAEAEATRGLCCLLRIGELP</sequence>
<dbReference type="AlphaFoldDB" id="A0A6G1F2E8"/>
<gene>
    <name evidence="2" type="ORF">E2562_002426</name>
</gene>
<dbReference type="EMBL" id="SPHZ02000001">
    <property type="protein sequence ID" value="KAF0931054.1"/>
    <property type="molecule type" value="Genomic_DNA"/>
</dbReference>
<evidence type="ECO:0000313" key="3">
    <source>
        <dbReference type="Proteomes" id="UP000479710"/>
    </source>
</evidence>
<protein>
    <submittedName>
        <fullName evidence="2">Uncharacterized protein</fullName>
    </submittedName>
</protein>
<feature type="region of interest" description="Disordered" evidence="1">
    <location>
        <begin position="22"/>
        <end position="130"/>
    </location>
</feature>
<keyword evidence="3" id="KW-1185">Reference proteome</keyword>
<evidence type="ECO:0000256" key="1">
    <source>
        <dbReference type="SAM" id="MobiDB-lite"/>
    </source>
</evidence>
<accession>A0A6G1F2E8</accession>
<proteinExistence type="predicted"/>
<dbReference type="GO" id="GO:0016071">
    <property type="term" value="P:mRNA metabolic process"/>
    <property type="evidence" value="ECO:0007669"/>
    <property type="project" value="UniProtKB-ARBA"/>
</dbReference>
<dbReference type="Pfam" id="PF15365">
    <property type="entry name" value="PNRC"/>
    <property type="match status" value="1"/>
</dbReference>
<dbReference type="OrthoDB" id="770116at2759"/>
<feature type="region of interest" description="Disordered" evidence="1">
    <location>
        <begin position="148"/>
        <end position="170"/>
    </location>
</feature>
<dbReference type="InterPro" id="IPR028322">
    <property type="entry name" value="PNRC-like_rgn"/>
</dbReference>
<dbReference type="PANTHER" id="PTHR33670">
    <property type="entry name" value="SPLICING FACTOR, PROLINE- AND GLUTAMINE-RICH-LIKE"/>
    <property type="match status" value="1"/>
</dbReference>
<reference evidence="2 3" key="1">
    <citation type="submission" date="2019-11" db="EMBL/GenBank/DDBJ databases">
        <title>Whole genome sequence of Oryza granulata.</title>
        <authorList>
            <person name="Li W."/>
        </authorList>
    </citation>
    <scope>NUCLEOTIDE SEQUENCE [LARGE SCALE GENOMIC DNA]</scope>
    <source>
        <strain evidence="3">cv. Menghai</strain>
        <tissue evidence="2">Leaf</tissue>
    </source>
</reference>
<comment type="caution">
    <text evidence="2">The sequence shown here is derived from an EMBL/GenBank/DDBJ whole genome shotgun (WGS) entry which is preliminary data.</text>
</comment>
<evidence type="ECO:0000313" key="2">
    <source>
        <dbReference type="EMBL" id="KAF0931054.1"/>
    </source>
</evidence>
<feature type="compositionally biased region" description="Pro residues" evidence="1">
    <location>
        <begin position="114"/>
        <end position="124"/>
    </location>
</feature>
<dbReference type="Proteomes" id="UP000479710">
    <property type="component" value="Unassembled WGS sequence"/>
</dbReference>